<evidence type="ECO:0000259" key="1">
    <source>
        <dbReference type="Pfam" id="PF06628"/>
    </source>
</evidence>
<dbReference type="Pfam" id="PF06628">
    <property type="entry name" value="Catalase-rel"/>
    <property type="match status" value="1"/>
</dbReference>
<evidence type="ECO:0000313" key="3">
    <source>
        <dbReference type="Proteomes" id="UP000199532"/>
    </source>
</evidence>
<dbReference type="GO" id="GO:0020037">
    <property type="term" value="F:heme binding"/>
    <property type="evidence" value="ECO:0007669"/>
    <property type="project" value="InterPro"/>
</dbReference>
<accession>A0A1H6X417</accession>
<protein>
    <submittedName>
        <fullName evidence="2">Catalase-related immune-responsive</fullName>
    </submittedName>
</protein>
<dbReference type="OrthoDB" id="9760293at2"/>
<dbReference type="SUPFAM" id="SSF56634">
    <property type="entry name" value="Heme-dependent catalase-like"/>
    <property type="match status" value="1"/>
</dbReference>
<reference evidence="2 3" key="1">
    <citation type="submission" date="2016-10" db="EMBL/GenBank/DDBJ databases">
        <authorList>
            <person name="de Groot N.N."/>
        </authorList>
    </citation>
    <scope>NUCLEOTIDE SEQUENCE [LARGE SCALE GENOMIC DNA]</scope>
    <source>
        <strain evidence="2 3">DSM 19938</strain>
    </source>
</reference>
<proteinExistence type="predicted"/>
<dbReference type="Proteomes" id="UP000199532">
    <property type="component" value="Unassembled WGS sequence"/>
</dbReference>
<organism evidence="2 3">
    <name type="scientific">Dyadobacter koreensis</name>
    <dbReference type="NCBI Taxonomy" id="408657"/>
    <lineage>
        <taxon>Bacteria</taxon>
        <taxon>Pseudomonadati</taxon>
        <taxon>Bacteroidota</taxon>
        <taxon>Cytophagia</taxon>
        <taxon>Cytophagales</taxon>
        <taxon>Spirosomataceae</taxon>
        <taxon>Dyadobacter</taxon>
    </lineage>
</organism>
<dbReference type="AlphaFoldDB" id="A0A1H6X417"/>
<dbReference type="RefSeq" id="WP_090337701.1">
    <property type="nucleotide sequence ID" value="NZ_FNXY01000005.1"/>
</dbReference>
<sequence>MNILAKPEPKSFQETARCLDKCSGSCCNSKADERNTSLLMGLNVANCYSEDDQNFRLSGIFFREMLSADDRENLVENIVSAMKRIDGPESELILKQKIGRFFKIDTKLALDVAHGLNVRISAVLLQ</sequence>
<gene>
    <name evidence="2" type="ORF">SAMN04487995_3721</name>
</gene>
<evidence type="ECO:0000313" key="2">
    <source>
        <dbReference type="EMBL" id="SEJ19780.1"/>
    </source>
</evidence>
<dbReference type="EMBL" id="FNXY01000005">
    <property type="protein sequence ID" value="SEJ19780.1"/>
    <property type="molecule type" value="Genomic_DNA"/>
</dbReference>
<dbReference type="STRING" id="408657.SAMN04487995_3721"/>
<name>A0A1H6X417_9BACT</name>
<dbReference type="InterPro" id="IPR020835">
    <property type="entry name" value="Catalase_sf"/>
</dbReference>
<dbReference type="Gene3D" id="2.40.180.10">
    <property type="entry name" value="Catalase core domain"/>
    <property type="match status" value="1"/>
</dbReference>
<feature type="domain" description="Catalase immune-responsive" evidence="1">
    <location>
        <begin position="51"/>
        <end position="116"/>
    </location>
</feature>
<dbReference type="InterPro" id="IPR010582">
    <property type="entry name" value="Catalase_immune_responsive"/>
</dbReference>
<keyword evidence="3" id="KW-1185">Reference proteome</keyword>